<reference evidence="3" key="1">
    <citation type="submission" date="2020-05" db="EMBL/GenBank/DDBJ databases">
        <title>Mycena genomes resolve the evolution of fungal bioluminescence.</title>
        <authorList>
            <person name="Tsai I.J."/>
        </authorList>
    </citation>
    <scope>NUCLEOTIDE SEQUENCE</scope>
    <source>
        <strain evidence="3">CCC161011</strain>
    </source>
</reference>
<dbReference type="Pfam" id="PF20152">
    <property type="entry name" value="DUF6534"/>
    <property type="match status" value="1"/>
</dbReference>
<accession>A0A8H6YTX5</accession>
<comment type="caution">
    <text evidence="3">The sequence shown here is derived from an EMBL/GenBank/DDBJ whole genome shotgun (WGS) entry which is preliminary data.</text>
</comment>
<evidence type="ECO:0000313" key="4">
    <source>
        <dbReference type="Proteomes" id="UP000620124"/>
    </source>
</evidence>
<evidence type="ECO:0000259" key="2">
    <source>
        <dbReference type="Pfam" id="PF20152"/>
    </source>
</evidence>
<feature type="transmembrane region" description="Helical" evidence="1">
    <location>
        <begin position="83"/>
        <end position="110"/>
    </location>
</feature>
<dbReference type="Proteomes" id="UP000620124">
    <property type="component" value="Unassembled WGS sequence"/>
</dbReference>
<dbReference type="AlphaFoldDB" id="A0A8H6YTX5"/>
<organism evidence="3 4">
    <name type="scientific">Mycena venus</name>
    <dbReference type="NCBI Taxonomy" id="2733690"/>
    <lineage>
        <taxon>Eukaryota</taxon>
        <taxon>Fungi</taxon>
        <taxon>Dikarya</taxon>
        <taxon>Basidiomycota</taxon>
        <taxon>Agaricomycotina</taxon>
        <taxon>Agaricomycetes</taxon>
        <taxon>Agaricomycetidae</taxon>
        <taxon>Agaricales</taxon>
        <taxon>Marasmiineae</taxon>
        <taxon>Mycenaceae</taxon>
        <taxon>Mycena</taxon>
    </lineage>
</organism>
<evidence type="ECO:0000256" key="1">
    <source>
        <dbReference type="SAM" id="Phobius"/>
    </source>
</evidence>
<proteinExistence type="predicted"/>
<feature type="transmembrane region" description="Helical" evidence="1">
    <location>
        <begin position="152"/>
        <end position="176"/>
    </location>
</feature>
<keyword evidence="4" id="KW-1185">Reference proteome</keyword>
<feature type="transmembrane region" description="Helical" evidence="1">
    <location>
        <begin position="44"/>
        <end position="71"/>
    </location>
</feature>
<feature type="transmembrane region" description="Helical" evidence="1">
    <location>
        <begin position="225"/>
        <end position="246"/>
    </location>
</feature>
<feature type="transmembrane region" description="Helical" evidence="1">
    <location>
        <begin position="12"/>
        <end position="32"/>
    </location>
</feature>
<keyword evidence="1" id="KW-0812">Transmembrane</keyword>
<keyword evidence="1" id="KW-0472">Membrane</keyword>
<dbReference type="OrthoDB" id="2993818at2759"/>
<evidence type="ECO:0000313" key="3">
    <source>
        <dbReference type="EMBL" id="KAF7364741.1"/>
    </source>
</evidence>
<sequence length="318" mass="34956">MAVNEANATTLIGSWINMLFYMLEIILAFKYFQRPNRPLLHRIGVAIFIVADTACTVGICWQAYLVLLIFPCADLTRVFLNSLYWPISIVILSTYATASVEQAFLCALFYSLTKRRFITGFLVFTIFFHLGFSWASAALVLKQQNPGGKAFIATQIGAISCAATDFLIAVALSVTFYRLENRTVKGRTTQSILRRLAVLSLTSGCIVASITLLALVTLLKGKNVYIIFFNCQGRAYALTVLANFLLGLPAGVTGSGDNASTRNASSRRTPRNDATGVVFHVDYMTRSVSNIAHPESLNLEELSDNVKSDNIKSHPDPD</sequence>
<keyword evidence="1" id="KW-1133">Transmembrane helix</keyword>
<feature type="transmembrane region" description="Helical" evidence="1">
    <location>
        <begin position="117"/>
        <end position="140"/>
    </location>
</feature>
<dbReference type="EMBL" id="JACAZI010000003">
    <property type="protein sequence ID" value="KAF7364741.1"/>
    <property type="molecule type" value="Genomic_DNA"/>
</dbReference>
<feature type="transmembrane region" description="Helical" evidence="1">
    <location>
        <begin position="196"/>
        <end position="219"/>
    </location>
</feature>
<gene>
    <name evidence="3" type="ORF">MVEN_00343900</name>
</gene>
<name>A0A8H6YTX5_9AGAR</name>
<feature type="domain" description="DUF6534" evidence="2">
    <location>
        <begin position="162"/>
        <end position="244"/>
    </location>
</feature>
<dbReference type="InterPro" id="IPR045339">
    <property type="entry name" value="DUF6534"/>
</dbReference>
<protein>
    <recommendedName>
        <fullName evidence="2">DUF6534 domain-containing protein</fullName>
    </recommendedName>
</protein>